<keyword evidence="2" id="KW-1185">Reference proteome</keyword>
<dbReference type="Proteomes" id="UP000195667">
    <property type="component" value="Unassembled WGS sequence"/>
</dbReference>
<gene>
    <name evidence="1" type="ORF">CRENPOLYSF1_220012</name>
</gene>
<evidence type="ECO:0000313" key="1">
    <source>
        <dbReference type="EMBL" id="SJM91831.1"/>
    </source>
</evidence>
<evidence type="ECO:0000313" key="2">
    <source>
        <dbReference type="Proteomes" id="UP000195667"/>
    </source>
</evidence>
<proteinExistence type="predicted"/>
<protein>
    <submittedName>
        <fullName evidence="1">Uncharacterized protein</fullName>
    </submittedName>
</protein>
<reference evidence="2" key="1">
    <citation type="submission" date="2017-02" db="EMBL/GenBank/DDBJ databases">
        <authorList>
            <person name="Daims H."/>
        </authorList>
    </citation>
    <scope>NUCLEOTIDE SEQUENCE [LARGE SCALE GENOMIC DNA]</scope>
</reference>
<dbReference type="AlphaFoldDB" id="A0A1R4H734"/>
<sequence length="47" mass="5456">MLHWIKIDLQRFQLRTVTATVRAELVEAWSAHFNKLSANGYAITIEL</sequence>
<dbReference type="EMBL" id="FUKI01000096">
    <property type="protein sequence ID" value="SJM91831.1"/>
    <property type="molecule type" value="Genomic_DNA"/>
</dbReference>
<accession>A0A1R4H734</accession>
<name>A0A1R4H734_9GAMM</name>
<organism evidence="1 2">
    <name type="scientific">Crenothrix polyspora</name>
    <dbReference type="NCBI Taxonomy" id="360316"/>
    <lineage>
        <taxon>Bacteria</taxon>
        <taxon>Pseudomonadati</taxon>
        <taxon>Pseudomonadota</taxon>
        <taxon>Gammaproteobacteria</taxon>
        <taxon>Methylococcales</taxon>
        <taxon>Crenotrichaceae</taxon>
        <taxon>Crenothrix</taxon>
    </lineage>
</organism>